<keyword evidence="13" id="KW-1185">Reference proteome</keyword>
<evidence type="ECO:0000256" key="1">
    <source>
        <dbReference type="ARBA" id="ARBA00001412"/>
    </source>
</evidence>
<dbReference type="SMART" id="SM00776">
    <property type="entry name" value="NPCBM"/>
    <property type="match status" value="1"/>
</dbReference>
<dbReference type="Gene3D" id="3.20.20.80">
    <property type="entry name" value="Glycosidases"/>
    <property type="match status" value="1"/>
</dbReference>
<evidence type="ECO:0000256" key="3">
    <source>
        <dbReference type="ARBA" id="ARBA00012756"/>
    </source>
</evidence>
<dbReference type="InterPro" id="IPR013783">
    <property type="entry name" value="Ig-like_fold"/>
</dbReference>
<dbReference type="GO" id="GO:0005975">
    <property type="term" value="P:carbohydrate metabolic process"/>
    <property type="evidence" value="ECO:0007669"/>
    <property type="project" value="InterPro"/>
</dbReference>
<evidence type="ECO:0000256" key="2">
    <source>
        <dbReference type="ARBA" id="ARBA00009809"/>
    </source>
</evidence>
<comment type="similarity">
    <text evidence="2 8">Belongs to the glycosyl hydrolase 35 family.</text>
</comment>
<evidence type="ECO:0000256" key="7">
    <source>
        <dbReference type="ARBA" id="ARBA00023295"/>
    </source>
</evidence>
<dbReference type="Pfam" id="PF10435">
    <property type="entry name" value="BetaGal_dom2"/>
    <property type="match status" value="1"/>
</dbReference>
<evidence type="ECO:0000256" key="5">
    <source>
        <dbReference type="ARBA" id="ARBA00022801"/>
    </source>
</evidence>
<evidence type="ECO:0000256" key="6">
    <source>
        <dbReference type="ARBA" id="ARBA00023180"/>
    </source>
</evidence>
<feature type="compositionally biased region" description="Polar residues" evidence="9">
    <location>
        <begin position="695"/>
        <end position="704"/>
    </location>
</feature>
<sequence length="1298" mass="135997">MLRSNSHAPSARSHWPHRRAFTRTVIGLALVVTMLAASFDSTAGAAPAPAGRAGTATAHTVTFDKYSLLLDGKRTYVWSGEFHYFRLPSPDLWRDVLQKIKAEGYNAVSLYFDWAYHSPAPGQYDFGGVRDVDELLDIAQQTGLYVIARPGPYINGETNGGGFPGWLTTQAGRARSDAPDYLAAADEWLHHIDAILARHQYTNGTGPVILYQIENELASTGTAQKNYLQHLYEMARQDGITVPIFHNDKGRNGVWVPTGSDVPGTVEGPTDLYAFDGYGGGSCHSNNTPGSPTVAPDWGIWGAGGAKGGSTASPNTPGFVAERGGGWFDYWGGPGSYECMSKQEGSGYERVTYGTDIANRLSIHNVYMTYGGTSWGWLPAPVVYSSYDYGAAISEARQIRPKATTMKQLGLFLQSVEPVTKVDKGDPITPSSSEIKVYHDVNPDTGTHFYVAMHDPSNATTDTAFSFPVDTADGSYTVPQQGRLRIDGQDAKILTANYDLDSAAGTASPHLVYSTSQIMTHLDTGKGQLALLYAPHGEDGETVLRYDSEPTVQVLSGSVASSYDATSGDLRLDYVHDGLARVRISGGGRDPLTLLLADTDTAGTFWQQDTAAGPVLERGPELVRTAASHGASLHLTGDTTDPAPLEVWGPAKIRSIVWNGDDVATKAQPDGSLLATSKLPGAQAVTLPDLGTATWQTAAGSPESTPAFDDSGWQHADRTTTNSTTKPPAGQPVLTADDYGFHQGDVWYRGRYTGGSDASTIALRYGGGGAGMLQAWLDGVYLGQDVLKTGASSPPTTGTATFTVPERLRTNGSHVLSVMVRNDGHNEDGGVNDAHKEGRGLIAATMTDSAGSPAQPAISWRIQGNLGGENIVDTARGVMNASGLYGERHGWQLPGYPDGSWANTTLPQAGAAPGTTWYRTRVSLNVPADDDASIGLTIGDPDTARSDANYRALIYVNGWNVGQYIADVGPQHTFPVPDGILNPRGDNTIALAVTSDGGPGNGPEKVALTDLGTVRGGVTVHQNHAPNWSASVYGRPTLPSRASVTPLTSTDIPDQPKPGDSFTVGGVLRNDAGGTLTAIDARLDVPTGWSATAVRQAPAMLAPGATVPLSWRVTVGSDAPAGAYSLAAIVGYRQDGATARAGSTYPVTIRPAGLVYVSDLPFVSATNGYGPVERDTNVGGSGAGDGSPITIRGTTYAKGVGTNAVSTVVLDLAGKCTSFSSYAGVDDSAGGKGSVTFTVLADGRTVASTGVLTGTTAAQHLTADVTGVHELVLQVGDAGDGIGHDNADWADAQLTCTG</sequence>
<dbReference type="Pfam" id="PF13363">
    <property type="entry name" value="BetaGal_dom3"/>
    <property type="match status" value="1"/>
</dbReference>
<proteinExistence type="inferred from homology"/>
<dbReference type="Gene3D" id="2.60.120.260">
    <property type="entry name" value="Galactose-binding domain-like"/>
    <property type="match status" value="2"/>
</dbReference>
<dbReference type="GO" id="GO:0004565">
    <property type="term" value="F:beta-galactosidase activity"/>
    <property type="evidence" value="ECO:0007669"/>
    <property type="project" value="UniProtKB-EC"/>
</dbReference>
<name>A0A810L1J0_9ACTN</name>
<comment type="catalytic activity">
    <reaction evidence="1">
        <text>Hydrolysis of terminal non-reducing beta-D-galactose residues in beta-D-galactosides.</text>
        <dbReference type="EC" id="3.2.1.23"/>
    </reaction>
</comment>
<feature type="domain" description="Glycosyl hydrolase family 98 putative carbohydrate-binding module" evidence="10">
    <location>
        <begin position="1151"/>
        <end position="1296"/>
    </location>
</feature>
<dbReference type="Gene3D" id="2.60.120.1060">
    <property type="entry name" value="NPCBM/NEW2 domain"/>
    <property type="match status" value="1"/>
</dbReference>
<dbReference type="Pfam" id="PF08305">
    <property type="entry name" value="NPCBM"/>
    <property type="match status" value="1"/>
</dbReference>
<keyword evidence="7" id="KW-0326">Glycosidase</keyword>
<evidence type="ECO:0000313" key="13">
    <source>
        <dbReference type="Proteomes" id="UP000680750"/>
    </source>
</evidence>
<dbReference type="Gene3D" id="2.102.20.10">
    <property type="entry name" value="Beta-galactosidase, domain 2"/>
    <property type="match status" value="1"/>
</dbReference>
<dbReference type="InterPro" id="IPR017853">
    <property type="entry name" value="GH"/>
</dbReference>
<feature type="region of interest" description="Disordered" evidence="9">
    <location>
        <begin position="695"/>
        <end position="734"/>
    </location>
</feature>
<dbReference type="Proteomes" id="UP000680750">
    <property type="component" value="Chromosome"/>
</dbReference>
<keyword evidence="5" id="KW-0378">Hydrolase</keyword>
<dbReference type="Pfam" id="PF10633">
    <property type="entry name" value="NPCBM_assoc"/>
    <property type="match status" value="1"/>
</dbReference>
<dbReference type="PRINTS" id="PR00742">
    <property type="entry name" value="GLHYDRLASE35"/>
</dbReference>
<gene>
    <name evidence="12" type="primary">lacZ_1</name>
    <name evidence="12" type="ORF">Asera_28730</name>
</gene>
<dbReference type="EC" id="3.2.1.23" evidence="3"/>
<keyword evidence="6" id="KW-0325">Glycoprotein</keyword>
<dbReference type="InterPro" id="IPR031330">
    <property type="entry name" value="Gly_Hdrlase_35_cat"/>
</dbReference>
<dbReference type="SMART" id="SM01029">
    <property type="entry name" value="BetaGal_dom2"/>
    <property type="match status" value="1"/>
</dbReference>
<keyword evidence="4" id="KW-0732">Signal</keyword>
<dbReference type="SUPFAM" id="SSF51445">
    <property type="entry name" value="(Trans)glycosidases"/>
    <property type="match status" value="1"/>
</dbReference>
<dbReference type="InterPro" id="IPR018954">
    <property type="entry name" value="Betagal_dom2"/>
</dbReference>
<evidence type="ECO:0000313" key="12">
    <source>
        <dbReference type="EMBL" id="BCJ28765.1"/>
    </source>
</evidence>
<dbReference type="PANTHER" id="PTHR23421">
    <property type="entry name" value="BETA-GALACTOSIDASE RELATED"/>
    <property type="match status" value="1"/>
</dbReference>
<dbReference type="InterPro" id="IPR038637">
    <property type="entry name" value="NPCBM_sf"/>
</dbReference>
<dbReference type="SUPFAM" id="SSF49785">
    <property type="entry name" value="Galactose-binding domain-like"/>
    <property type="match status" value="3"/>
</dbReference>
<dbReference type="EMBL" id="AP023354">
    <property type="protein sequence ID" value="BCJ28765.1"/>
    <property type="molecule type" value="Genomic_DNA"/>
</dbReference>
<dbReference type="SUPFAM" id="SSF117100">
    <property type="entry name" value="Beta-galactosidase LacA, domain 3"/>
    <property type="match status" value="1"/>
</dbReference>
<dbReference type="InterPro" id="IPR018905">
    <property type="entry name" value="A-galactase_NEW3"/>
</dbReference>
<evidence type="ECO:0000256" key="8">
    <source>
        <dbReference type="RuleBase" id="RU003679"/>
    </source>
</evidence>
<dbReference type="InterPro" id="IPR013222">
    <property type="entry name" value="Glyco_hyd_98_carb-bd"/>
</dbReference>
<dbReference type="InterPro" id="IPR025972">
    <property type="entry name" value="BetaGal_dom3"/>
</dbReference>
<dbReference type="Pfam" id="PF13364">
    <property type="entry name" value="BetaGal_ABD2"/>
    <property type="match status" value="2"/>
</dbReference>
<feature type="domain" description="Beta-galactosidase" evidence="11">
    <location>
        <begin position="417"/>
        <end position="605"/>
    </location>
</feature>
<dbReference type="KEGG" id="aser:Asera_28730"/>
<protein>
    <recommendedName>
        <fullName evidence="3">beta-galactosidase</fullName>
        <ecNumber evidence="3">3.2.1.23</ecNumber>
    </recommendedName>
</protein>
<dbReference type="SUPFAM" id="SSF51011">
    <property type="entry name" value="Glycosyl hydrolase domain"/>
    <property type="match status" value="1"/>
</dbReference>
<dbReference type="InterPro" id="IPR025300">
    <property type="entry name" value="BetaGal_jelly_roll_dom"/>
</dbReference>
<dbReference type="Gene3D" id="2.60.40.10">
    <property type="entry name" value="Immunoglobulins"/>
    <property type="match status" value="1"/>
</dbReference>
<evidence type="ECO:0000259" key="11">
    <source>
        <dbReference type="SMART" id="SM01029"/>
    </source>
</evidence>
<evidence type="ECO:0000256" key="4">
    <source>
        <dbReference type="ARBA" id="ARBA00022729"/>
    </source>
</evidence>
<accession>A0A810L1J0</accession>
<dbReference type="InterPro" id="IPR001944">
    <property type="entry name" value="Glycoside_Hdrlase_35"/>
</dbReference>
<dbReference type="InterPro" id="IPR008979">
    <property type="entry name" value="Galactose-bd-like_sf"/>
</dbReference>
<reference evidence="12" key="1">
    <citation type="submission" date="2020-08" db="EMBL/GenBank/DDBJ databases">
        <title>Whole genome shotgun sequence of Actinocatenispora sera NBRC 101916.</title>
        <authorList>
            <person name="Komaki H."/>
            <person name="Tamura T."/>
        </authorList>
    </citation>
    <scope>NUCLEOTIDE SEQUENCE</scope>
    <source>
        <strain evidence="12">NBRC 101916</strain>
    </source>
</reference>
<dbReference type="Pfam" id="PF01301">
    <property type="entry name" value="Glyco_hydro_35"/>
    <property type="match status" value="1"/>
</dbReference>
<dbReference type="InterPro" id="IPR036833">
    <property type="entry name" value="BetaGal_dom3_sf"/>
</dbReference>
<evidence type="ECO:0000259" key="10">
    <source>
        <dbReference type="SMART" id="SM00776"/>
    </source>
</evidence>
<organism evidence="12 13">
    <name type="scientific">Actinocatenispora sera</name>
    <dbReference type="NCBI Taxonomy" id="390989"/>
    <lineage>
        <taxon>Bacteria</taxon>
        <taxon>Bacillati</taxon>
        <taxon>Actinomycetota</taxon>
        <taxon>Actinomycetes</taxon>
        <taxon>Micromonosporales</taxon>
        <taxon>Micromonosporaceae</taxon>
        <taxon>Actinocatenispora</taxon>
    </lineage>
</organism>
<evidence type="ECO:0000256" key="9">
    <source>
        <dbReference type="SAM" id="MobiDB-lite"/>
    </source>
</evidence>
<dbReference type="InterPro" id="IPR037110">
    <property type="entry name" value="Betagal_dom2_sf"/>
</dbReference>